<organism evidence="1 2">
    <name type="scientific">Parapedobacter indicus</name>
    <dbReference type="NCBI Taxonomy" id="1477437"/>
    <lineage>
        <taxon>Bacteria</taxon>
        <taxon>Pseudomonadati</taxon>
        <taxon>Bacteroidota</taxon>
        <taxon>Sphingobacteriia</taxon>
        <taxon>Sphingobacteriales</taxon>
        <taxon>Sphingobacteriaceae</taxon>
        <taxon>Parapedobacter</taxon>
    </lineage>
</organism>
<keyword evidence="2" id="KW-1185">Reference proteome</keyword>
<dbReference type="Proteomes" id="UP000198670">
    <property type="component" value="Unassembled WGS sequence"/>
</dbReference>
<evidence type="ECO:0000313" key="1">
    <source>
        <dbReference type="EMBL" id="SFI73755.1"/>
    </source>
</evidence>
<name>A0A1I3KNM8_9SPHI</name>
<dbReference type="STRING" id="1477437.SAMN05444682_105247"/>
<proteinExistence type="predicted"/>
<sequence length="122" mass="14452">MLVRFTIPDFTLLTELAPKATNLAGRVVIFHFPTHTILELLEAHNPLLRTISPRYEWERVNKYGEIEQFAFIVHRYVTDDLTKVFEQAETWYEGVLDSFDEHQDTMDNLLDIWEKRSDDLPN</sequence>
<protein>
    <submittedName>
        <fullName evidence="1">Uncharacterized protein</fullName>
    </submittedName>
</protein>
<gene>
    <name evidence="1" type="ORF">SAMN05444682_105247</name>
</gene>
<dbReference type="AlphaFoldDB" id="A0A1I3KNM8"/>
<accession>A0A1I3KNM8</accession>
<evidence type="ECO:0000313" key="2">
    <source>
        <dbReference type="Proteomes" id="UP000198670"/>
    </source>
</evidence>
<reference evidence="1 2" key="1">
    <citation type="submission" date="2016-10" db="EMBL/GenBank/DDBJ databases">
        <authorList>
            <person name="de Groot N.N."/>
        </authorList>
    </citation>
    <scope>NUCLEOTIDE SEQUENCE [LARGE SCALE GENOMIC DNA]</scope>
    <source>
        <strain evidence="1 2">RK1</strain>
    </source>
</reference>
<dbReference type="EMBL" id="FOQO01000005">
    <property type="protein sequence ID" value="SFI73755.1"/>
    <property type="molecule type" value="Genomic_DNA"/>
</dbReference>
<dbReference type="RefSeq" id="WP_090626977.1">
    <property type="nucleotide sequence ID" value="NZ_PTJF01000005.1"/>
</dbReference>